<dbReference type="InterPro" id="IPR036388">
    <property type="entry name" value="WH-like_DNA-bd_sf"/>
</dbReference>
<evidence type="ECO:0000256" key="3">
    <source>
        <dbReference type="ARBA" id="ARBA00023015"/>
    </source>
</evidence>
<keyword evidence="2 7" id="KW-0678">Repressor</keyword>
<dbReference type="InterPro" id="IPR036291">
    <property type="entry name" value="NAD(P)-bd_dom_sf"/>
</dbReference>
<dbReference type="GO" id="GO:0051775">
    <property type="term" value="P:response to redox state"/>
    <property type="evidence" value="ECO:0007669"/>
    <property type="project" value="InterPro"/>
</dbReference>
<dbReference type="SMART" id="SM00881">
    <property type="entry name" value="CoA_binding"/>
    <property type="match status" value="1"/>
</dbReference>
<dbReference type="GO" id="GO:0003700">
    <property type="term" value="F:DNA-binding transcription factor activity"/>
    <property type="evidence" value="ECO:0007669"/>
    <property type="project" value="UniProtKB-UniRule"/>
</dbReference>
<evidence type="ECO:0000259" key="8">
    <source>
        <dbReference type="SMART" id="SM00881"/>
    </source>
</evidence>
<proteinExistence type="inferred from homology"/>
<dbReference type="SUPFAM" id="SSF46785">
    <property type="entry name" value="Winged helix' DNA-binding domain"/>
    <property type="match status" value="1"/>
</dbReference>
<dbReference type="Gene3D" id="1.10.10.10">
    <property type="entry name" value="Winged helix-like DNA-binding domain superfamily/Winged helix DNA-binding domain"/>
    <property type="match status" value="1"/>
</dbReference>
<feature type="DNA-binding region" description="H-T-H motif" evidence="7">
    <location>
        <begin position="15"/>
        <end position="54"/>
    </location>
</feature>
<keyword evidence="1 7" id="KW-0963">Cytoplasm</keyword>
<evidence type="ECO:0000256" key="4">
    <source>
        <dbReference type="ARBA" id="ARBA00023027"/>
    </source>
</evidence>
<dbReference type="NCBIfam" id="NF003994">
    <property type="entry name" value="PRK05472.2-3"/>
    <property type="match status" value="1"/>
</dbReference>
<gene>
    <name evidence="7" type="primary">rex</name>
    <name evidence="9" type="ORF">IAB05_05055</name>
</gene>
<evidence type="ECO:0000313" key="10">
    <source>
        <dbReference type="Proteomes" id="UP000824094"/>
    </source>
</evidence>
<keyword evidence="6 7" id="KW-0804">Transcription</keyword>
<organism evidence="9 10">
    <name type="scientific">Candidatus Stercoripulliclostridium merdigallinarum</name>
    <dbReference type="NCBI Taxonomy" id="2840951"/>
    <lineage>
        <taxon>Bacteria</taxon>
        <taxon>Bacillati</taxon>
        <taxon>Bacillota</taxon>
        <taxon>Clostridia</taxon>
        <taxon>Eubacteriales</taxon>
        <taxon>Candidatus Stercoripulliclostridium</taxon>
    </lineage>
</organism>
<dbReference type="HAMAP" id="MF_01131">
    <property type="entry name" value="Rex"/>
    <property type="match status" value="1"/>
</dbReference>
<dbReference type="SUPFAM" id="SSF51735">
    <property type="entry name" value="NAD(P)-binding Rossmann-fold domains"/>
    <property type="match status" value="1"/>
</dbReference>
<evidence type="ECO:0000256" key="2">
    <source>
        <dbReference type="ARBA" id="ARBA00022491"/>
    </source>
</evidence>
<evidence type="ECO:0000256" key="5">
    <source>
        <dbReference type="ARBA" id="ARBA00023125"/>
    </source>
</evidence>
<dbReference type="Gene3D" id="3.40.50.720">
    <property type="entry name" value="NAD(P)-binding Rossmann-like Domain"/>
    <property type="match status" value="1"/>
</dbReference>
<dbReference type="InterPro" id="IPR022876">
    <property type="entry name" value="Tscrpt_rep_Rex"/>
</dbReference>
<feature type="domain" description="CoA-binding" evidence="8">
    <location>
        <begin position="79"/>
        <end position="180"/>
    </location>
</feature>
<comment type="subunit">
    <text evidence="7">Homodimer.</text>
</comment>
<comment type="subcellular location">
    <subcellularLocation>
        <location evidence="7">Cytoplasm</location>
    </subcellularLocation>
</comment>
<keyword evidence="5 7" id="KW-0238">DNA-binding</keyword>
<dbReference type="Pfam" id="PF06971">
    <property type="entry name" value="Put_DNA-bind_N"/>
    <property type="match status" value="1"/>
</dbReference>
<dbReference type="InterPro" id="IPR003781">
    <property type="entry name" value="CoA-bd"/>
</dbReference>
<comment type="similarity">
    <text evidence="7">Belongs to the transcriptional regulatory Rex family.</text>
</comment>
<dbReference type="InterPro" id="IPR036390">
    <property type="entry name" value="WH_DNA-bd_sf"/>
</dbReference>
<comment type="function">
    <text evidence="7">Modulates transcription in response to changes in cellular NADH/NAD(+) redox state.</text>
</comment>
<dbReference type="GO" id="GO:0045892">
    <property type="term" value="P:negative regulation of DNA-templated transcription"/>
    <property type="evidence" value="ECO:0007669"/>
    <property type="project" value="InterPro"/>
</dbReference>
<dbReference type="EMBL" id="DVNF01000150">
    <property type="protein sequence ID" value="HIU60739.1"/>
    <property type="molecule type" value="Genomic_DNA"/>
</dbReference>
<dbReference type="GO" id="GO:0005737">
    <property type="term" value="C:cytoplasm"/>
    <property type="evidence" value="ECO:0007669"/>
    <property type="project" value="UniProtKB-SubCell"/>
</dbReference>
<dbReference type="AlphaFoldDB" id="A0A9D1SHK5"/>
<comment type="caution">
    <text evidence="9">The sequence shown here is derived from an EMBL/GenBank/DDBJ whole genome shotgun (WGS) entry which is preliminary data.</text>
</comment>
<dbReference type="Pfam" id="PF02629">
    <property type="entry name" value="CoA_binding"/>
    <property type="match status" value="1"/>
</dbReference>
<keyword evidence="3 7" id="KW-0805">Transcription regulation</keyword>
<reference evidence="9" key="2">
    <citation type="journal article" date="2021" name="PeerJ">
        <title>Extensive microbial diversity within the chicken gut microbiome revealed by metagenomics and culture.</title>
        <authorList>
            <person name="Gilroy R."/>
            <person name="Ravi A."/>
            <person name="Getino M."/>
            <person name="Pursley I."/>
            <person name="Horton D.L."/>
            <person name="Alikhan N.F."/>
            <person name="Baker D."/>
            <person name="Gharbi K."/>
            <person name="Hall N."/>
            <person name="Watson M."/>
            <person name="Adriaenssens E.M."/>
            <person name="Foster-Nyarko E."/>
            <person name="Jarju S."/>
            <person name="Secka A."/>
            <person name="Antonio M."/>
            <person name="Oren A."/>
            <person name="Chaudhuri R.R."/>
            <person name="La Ragione R."/>
            <person name="Hildebrand F."/>
            <person name="Pallen M.J."/>
        </authorList>
    </citation>
    <scope>NUCLEOTIDE SEQUENCE</scope>
    <source>
        <strain evidence="9">18911</strain>
    </source>
</reference>
<evidence type="ECO:0000313" key="9">
    <source>
        <dbReference type="EMBL" id="HIU60739.1"/>
    </source>
</evidence>
<keyword evidence="4 7" id="KW-0520">NAD</keyword>
<sequence>MSGDISLQTFHRMPQYLKTLYEFKKEGRENVSSVQLAEALDLTPSIVKKDLSQAKVQDGKPKVGYAVDDLIAGISEFLGYNDLKEAVLVGVGKLGQALLGYTGFGDYGLDIVAGFDIDDGVIGTKIHGKPILPTGKLEGAVEKLGIKIAILTVPADHAQAMADVLVRSGIRAIWNFTTAHIQVPDSVAVRNENMASSLAVLSAQLAEIMKKEQESK</sequence>
<protein>
    <recommendedName>
        <fullName evidence="7">Redox-sensing transcriptional repressor Rex</fullName>
    </recommendedName>
</protein>
<evidence type="ECO:0000256" key="7">
    <source>
        <dbReference type="HAMAP-Rule" id="MF_01131"/>
    </source>
</evidence>
<dbReference type="NCBIfam" id="NF003995">
    <property type="entry name" value="PRK05472.2-4"/>
    <property type="match status" value="1"/>
</dbReference>
<reference evidence="9" key="1">
    <citation type="submission" date="2020-10" db="EMBL/GenBank/DDBJ databases">
        <authorList>
            <person name="Gilroy R."/>
        </authorList>
    </citation>
    <scope>NUCLEOTIDE SEQUENCE</scope>
    <source>
        <strain evidence="9">18911</strain>
    </source>
</reference>
<dbReference type="Proteomes" id="UP000824094">
    <property type="component" value="Unassembled WGS sequence"/>
</dbReference>
<evidence type="ECO:0000256" key="6">
    <source>
        <dbReference type="ARBA" id="ARBA00023163"/>
    </source>
</evidence>
<accession>A0A9D1SHK5</accession>
<dbReference type="InterPro" id="IPR009718">
    <property type="entry name" value="Rex_DNA-bd_C_dom"/>
</dbReference>
<dbReference type="GO" id="GO:0003677">
    <property type="term" value="F:DNA binding"/>
    <property type="evidence" value="ECO:0007669"/>
    <property type="project" value="UniProtKB-UniRule"/>
</dbReference>
<feature type="binding site" evidence="7">
    <location>
        <begin position="90"/>
        <end position="95"/>
    </location>
    <ligand>
        <name>NAD(+)</name>
        <dbReference type="ChEBI" id="CHEBI:57540"/>
    </ligand>
</feature>
<dbReference type="PANTHER" id="PTHR35786">
    <property type="entry name" value="REDOX-SENSING TRANSCRIPTIONAL REPRESSOR REX"/>
    <property type="match status" value="1"/>
</dbReference>
<dbReference type="PANTHER" id="PTHR35786:SF1">
    <property type="entry name" value="REDOX-SENSING TRANSCRIPTIONAL REPRESSOR REX 1"/>
    <property type="match status" value="1"/>
</dbReference>
<name>A0A9D1SHK5_9FIRM</name>
<evidence type="ECO:0000256" key="1">
    <source>
        <dbReference type="ARBA" id="ARBA00022490"/>
    </source>
</evidence>
<dbReference type="NCBIfam" id="NF003996">
    <property type="entry name" value="PRK05472.2-5"/>
    <property type="match status" value="1"/>
</dbReference>